<proteinExistence type="predicted"/>
<dbReference type="InterPro" id="IPR000073">
    <property type="entry name" value="AB_hydrolase_1"/>
</dbReference>
<dbReference type="OrthoDB" id="2987348at2"/>
<dbReference type="InterPro" id="IPR050266">
    <property type="entry name" value="AB_hydrolase_sf"/>
</dbReference>
<sequence>MESEVRNLPLRTGITVPCLIQGGEDANPLLLLHAWGESRRCFDRLLPGLAGFRVYAPDLRGQGEADKPEDGYSLAEQAEDAAAILDALGVGRAYVLGSSSGGYVAQQLAAAHPGRVAGLVLVGSPLSLQGRPAFADEVDLLADPIDEDWVRASLSWFTMHQPVPAWYLEDRVQEGVRMPAHAWKKILAGLTSAAPPTEGGAIRTPTLIIYGGRDDLLPLQDQEVLAARIPGAVLKVYPDAGHLVLWEHPDRVAADATAFLNTLG</sequence>
<reference evidence="2 3" key="1">
    <citation type="submission" date="2019-03" db="EMBL/GenBank/DDBJ databases">
        <title>Genome Sequencing and Assembly of Various Microbes Isolated from Partially Reclaimed Soil and Acid Mine Drainage (AMD) Site.</title>
        <authorList>
            <person name="Steinbock B."/>
            <person name="Bechtold R."/>
            <person name="Sevigny J.L."/>
            <person name="Thomas D."/>
            <person name="Cuthill L.R."/>
            <person name="Aveiro Johannsen E.J."/>
            <person name="Thomas K."/>
            <person name="Ghosh A."/>
        </authorList>
    </citation>
    <scope>NUCLEOTIDE SEQUENCE [LARGE SCALE GENOMIC DNA]</scope>
    <source>
        <strain evidence="2 3">S-A1</strain>
    </source>
</reference>
<dbReference type="GO" id="GO:0047372">
    <property type="term" value="F:monoacylglycerol lipase activity"/>
    <property type="evidence" value="ECO:0007669"/>
    <property type="project" value="TreeGrafter"/>
</dbReference>
<dbReference type="Gene3D" id="3.40.50.1820">
    <property type="entry name" value="alpha/beta hydrolase"/>
    <property type="match status" value="1"/>
</dbReference>
<dbReference type="Proteomes" id="UP000294621">
    <property type="component" value="Unassembled WGS sequence"/>
</dbReference>
<accession>A0A4R5XLP3</accession>
<evidence type="ECO:0000313" key="3">
    <source>
        <dbReference type="Proteomes" id="UP000294621"/>
    </source>
</evidence>
<dbReference type="EMBL" id="SMZQ01000014">
    <property type="protein sequence ID" value="TDL32310.1"/>
    <property type="molecule type" value="Genomic_DNA"/>
</dbReference>
<dbReference type="GO" id="GO:0016020">
    <property type="term" value="C:membrane"/>
    <property type="evidence" value="ECO:0007669"/>
    <property type="project" value="TreeGrafter"/>
</dbReference>
<evidence type="ECO:0000313" key="2">
    <source>
        <dbReference type="EMBL" id="TDL32310.1"/>
    </source>
</evidence>
<dbReference type="PANTHER" id="PTHR43798:SF33">
    <property type="entry name" value="HYDROLASE, PUTATIVE (AFU_ORTHOLOGUE AFUA_2G14860)-RELATED"/>
    <property type="match status" value="1"/>
</dbReference>
<dbReference type="PRINTS" id="PR00111">
    <property type="entry name" value="ABHYDROLASE"/>
</dbReference>
<protein>
    <submittedName>
        <fullName evidence="2">Alpha/beta hydrolase</fullName>
    </submittedName>
</protein>
<dbReference type="RefSeq" id="WP_133351968.1">
    <property type="nucleotide sequence ID" value="NZ_SMZQ01000014.1"/>
</dbReference>
<dbReference type="Pfam" id="PF00561">
    <property type="entry name" value="Abhydrolase_1"/>
    <property type="match status" value="1"/>
</dbReference>
<comment type="caution">
    <text evidence="2">The sequence shown here is derived from an EMBL/GenBank/DDBJ whole genome shotgun (WGS) entry which is preliminary data.</text>
</comment>
<dbReference type="SUPFAM" id="SSF53474">
    <property type="entry name" value="alpha/beta-Hydrolases"/>
    <property type="match status" value="1"/>
</dbReference>
<name>A0A4R5XLP3_9MICC</name>
<gene>
    <name evidence="2" type="ORF">E2R57_19735</name>
</gene>
<dbReference type="AlphaFoldDB" id="A0A4R5XLP3"/>
<dbReference type="PANTHER" id="PTHR43798">
    <property type="entry name" value="MONOACYLGLYCEROL LIPASE"/>
    <property type="match status" value="1"/>
</dbReference>
<keyword evidence="2" id="KW-0378">Hydrolase</keyword>
<dbReference type="GO" id="GO:0046464">
    <property type="term" value="P:acylglycerol catabolic process"/>
    <property type="evidence" value="ECO:0007669"/>
    <property type="project" value="TreeGrafter"/>
</dbReference>
<organism evidence="2 3">
    <name type="scientific">Arthrobacter nitrophenolicus</name>
    <dbReference type="NCBI Taxonomy" id="683150"/>
    <lineage>
        <taxon>Bacteria</taxon>
        <taxon>Bacillati</taxon>
        <taxon>Actinomycetota</taxon>
        <taxon>Actinomycetes</taxon>
        <taxon>Micrococcales</taxon>
        <taxon>Micrococcaceae</taxon>
        <taxon>Arthrobacter</taxon>
    </lineage>
</organism>
<dbReference type="InterPro" id="IPR029058">
    <property type="entry name" value="AB_hydrolase_fold"/>
</dbReference>
<feature type="domain" description="AB hydrolase-1" evidence="1">
    <location>
        <begin position="27"/>
        <end position="249"/>
    </location>
</feature>
<evidence type="ECO:0000259" key="1">
    <source>
        <dbReference type="Pfam" id="PF00561"/>
    </source>
</evidence>